<evidence type="ECO:0000259" key="2">
    <source>
        <dbReference type="PROSITE" id="PS51084"/>
    </source>
</evidence>
<accession>A0ABM8VAS1</accession>
<dbReference type="PANTHER" id="PTHR42997:SF1">
    <property type="entry name" value="AP-4-A PHOSPHORYLASE"/>
    <property type="match status" value="1"/>
</dbReference>
<reference evidence="3 4" key="1">
    <citation type="submission" date="2021-06" db="EMBL/GenBank/DDBJ databases">
        <authorList>
            <person name="Criscuolo A."/>
        </authorList>
    </citation>
    <scope>NUCLEOTIDE SEQUENCE [LARGE SCALE GENOMIC DNA]</scope>
    <source>
        <strain evidence="4">CIP 111802</strain>
    </source>
</reference>
<dbReference type="InterPro" id="IPR052908">
    <property type="entry name" value="AP-4-A_phosphorylase"/>
</dbReference>
<dbReference type="RefSeq" id="WP_218096751.1">
    <property type="nucleotide sequence ID" value="NZ_CAJVCE010000001.1"/>
</dbReference>
<gene>
    <name evidence="3" type="ORF">PAECIP111802_00383</name>
</gene>
<protein>
    <recommendedName>
        <fullName evidence="2">HIT domain-containing protein</fullName>
    </recommendedName>
</protein>
<evidence type="ECO:0000313" key="4">
    <source>
        <dbReference type="Proteomes" id="UP000730618"/>
    </source>
</evidence>
<dbReference type="Proteomes" id="UP000730618">
    <property type="component" value="Unassembled WGS sequence"/>
</dbReference>
<dbReference type="InterPro" id="IPR011146">
    <property type="entry name" value="HIT-like"/>
</dbReference>
<dbReference type="EMBL" id="CAJVCE010000001">
    <property type="protein sequence ID" value="CAG7617240.1"/>
    <property type="molecule type" value="Genomic_DNA"/>
</dbReference>
<name>A0ABM8VAS1_9BACL</name>
<feature type="domain" description="HIT" evidence="2">
    <location>
        <begin position="2"/>
        <end position="109"/>
    </location>
</feature>
<dbReference type="PROSITE" id="PS51084">
    <property type="entry name" value="HIT_2"/>
    <property type="match status" value="1"/>
</dbReference>
<sequence length="131" mass="15377">MDHCPFCWPQVSSETIIESKYCVFIRNDDEVLKGSGMIVPKEHRETVFDLTEEETVDTFRLLKQVKLRMDQLYRPDGYNVGWNCYEVGGQTVFHAHLHIIPRFGDEPLAGKGIRHHLKQKENKRSIEFDKK</sequence>
<evidence type="ECO:0000313" key="3">
    <source>
        <dbReference type="EMBL" id="CAG7617240.1"/>
    </source>
</evidence>
<comment type="caution">
    <text evidence="3">The sequence shown here is derived from an EMBL/GenBank/DDBJ whole genome shotgun (WGS) entry which is preliminary data.</text>
</comment>
<organism evidence="3 4">
    <name type="scientific">Paenibacillus allorhizosphaerae</name>
    <dbReference type="NCBI Taxonomy" id="2849866"/>
    <lineage>
        <taxon>Bacteria</taxon>
        <taxon>Bacillati</taxon>
        <taxon>Bacillota</taxon>
        <taxon>Bacilli</taxon>
        <taxon>Bacillales</taxon>
        <taxon>Paenibacillaceae</taxon>
        <taxon>Paenibacillus</taxon>
    </lineage>
</organism>
<proteinExistence type="predicted"/>
<keyword evidence="4" id="KW-1185">Reference proteome</keyword>
<evidence type="ECO:0000256" key="1">
    <source>
        <dbReference type="PROSITE-ProRule" id="PRU00464"/>
    </source>
</evidence>
<dbReference type="Pfam" id="PF01230">
    <property type="entry name" value="HIT"/>
    <property type="match status" value="1"/>
</dbReference>
<dbReference type="PANTHER" id="PTHR42997">
    <property type="entry name" value="HIT FAMILY HYDROLASE"/>
    <property type="match status" value="1"/>
</dbReference>
<feature type="short sequence motif" description="Histidine triad motif" evidence="1">
    <location>
        <begin position="94"/>
        <end position="98"/>
    </location>
</feature>